<name>A0A1G9V2J5_9HYPH</name>
<dbReference type="RefSeq" id="WP_091714012.1">
    <property type="nucleotide sequence ID" value="NZ_FNHS01000003.1"/>
</dbReference>
<evidence type="ECO:0000313" key="2">
    <source>
        <dbReference type="EMBL" id="SDM66349.1"/>
    </source>
</evidence>
<dbReference type="InterPro" id="IPR050128">
    <property type="entry name" value="Sulfate_adenylyltrnsfr_sub2"/>
</dbReference>
<dbReference type="OrthoDB" id="9774475at2"/>
<proteinExistence type="predicted"/>
<reference evidence="3" key="1">
    <citation type="submission" date="2016-10" db="EMBL/GenBank/DDBJ databases">
        <authorList>
            <person name="Varghese N."/>
            <person name="Submissions S."/>
        </authorList>
    </citation>
    <scope>NUCLEOTIDE SEQUENCE [LARGE SCALE GENOMIC DNA]</scope>
    <source>
        <strain evidence="3">BL47</strain>
    </source>
</reference>
<dbReference type="InterPro" id="IPR014729">
    <property type="entry name" value="Rossmann-like_a/b/a_fold"/>
</dbReference>
<evidence type="ECO:0000313" key="3">
    <source>
        <dbReference type="Proteomes" id="UP000198704"/>
    </source>
</evidence>
<sequence length="272" mass="30596">MSVQPATVDEAAADHEARHVVPLSGGKDSTALAVYLSQHYPHLPFEYVFADTGAELPETYEYFDRLQHVLGVEVTRVSALDLFDVGHKPGRSAFDVALYEHFAGFLPGPRSRWCTRILKIAPFERHIGSARAYSYIAIRGDENRAGYLGTGTKPVVMSEQPNITPVYPFKDDGITLADVQNILEASGLGFPGYYEWRSRSGCFFCFYQQIGEWQGLRERHPALFERAKEYEVVKNGKKFTWVDGRTLDDVSRMPRRTLKPKADADGCAICHL</sequence>
<dbReference type="SUPFAM" id="SSF52402">
    <property type="entry name" value="Adenine nucleotide alpha hydrolases-like"/>
    <property type="match status" value="1"/>
</dbReference>
<accession>A0A1G9V2J5</accession>
<gene>
    <name evidence="2" type="ORF">SAMN05216360_10348</name>
</gene>
<dbReference type="Gene3D" id="3.40.50.620">
    <property type="entry name" value="HUPs"/>
    <property type="match status" value="1"/>
</dbReference>
<dbReference type="PANTHER" id="PTHR43196:SF2">
    <property type="entry name" value="PHOSPHOADENOSINE PHOSPHOSULFATE REDUCTASE"/>
    <property type="match status" value="1"/>
</dbReference>
<dbReference type="STRING" id="582672.SAMN05216360_10348"/>
<protein>
    <submittedName>
        <fullName evidence="2">3'-phosphoadenosine 5'-phosphosulfate sulfotransferase (PAPS reductase)/FAD synthetase</fullName>
    </submittedName>
</protein>
<feature type="domain" description="Phosphoadenosine phosphosulphate reductase" evidence="1">
    <location>
        <begin position="19"/>
        <end position="131"/>
    </location>
</feature>
<keyword evidence="3" id="KW-1185">Reference proteome</keyword>
<dbReference type="EMBL" id="FNHS01000003">
    <property type="protein sequence ID" value="SDM66349.1"/>
    <property type="molecule type" value="Genomic_DNA"/>
</dbReference>
<dbReference type="AlphaFoldDB" id="A0A1G9V2J5"/>
<dbReference type="Proteomes" id="UP000198704">
    <property type="component" value="Unassembled WGS sequence"/>
</dbReference>
<dbReference type="PANTHER" id="PTHR43196">
    <property type="entry name" value="SULFATE ADENYLYLTRANSFERASE SUBUNIT 2"/>
    <property type="match status" value="1"/>
</dbReference>
<dbReference type="GO" id="GO:0016740">
    <property type="term" value="F:transferase activity"/>
    <property type="evidence" value="ECO:0007669"/>
    <property type="project" value="UniProtKB-KW"/>
</dbReference>
<keyword evidence="2" id="KW-0808">Transferase</keyword>
<evidence type="ECO:0000259" key="1">
    <source>
        <dbReference type="Pfam" id="PF01507"/>
    </source>
</evidence>
<dbReference type="InterPro" id="IPR002500">
    <property type="entry name" value="PAPS_reduct_dom"/>
</dbReference>
<dbReference type="Pfam" id="PF01507">
    <property type="entry name" value="PAPS_reduct"/>
    <property type="match status" value="1"/>
</dbReference>
<organism evidence="2 3">
    <name type="scientific">Methylobacterium phyllostachyos</name>
    <dbReference type="NCBI Taxonomy" id="582672"/>
    <lineage>
        <taxon>Bacteria</taxon>
        <taxon>Pseudomonadati</taxon>
        <taxon>Pseudomonadota</taxon>
        <taxon>Alphaproteobacteria</taxon>
        <taxon>Hyphomicrobiales</taxon>
        <taxon>Methylobacteriaceae</taxon>
        <taxon>Methylobacterium</taxon>
    </lineage>
</organism>